<dbReference type="RefSeq" id="WP_125664003.1">
    <property type="nucleotide sequence ID" value="NZ_AP019308.1"/>
</dbReference>
<keyword evidence="1" id="KW-0238">DNA-binding</keyword>
<dbReference type="InterPro" id="IPR010982">
    <property type="entry name" value="Lambda_DNA-bd_dom_sf"/>
</dbReference>
<evidence type="ECO:0000256" key="1">
    <source>
        <dbReference type="ARBA" id="ARBA00023125"/>
    </source>
</evidence>
<sequence>MNTIGQRLKRIRKINELNQVEFSKIIDVSQGTLSEIEQDKYYSSTETIMALHTNFSADIHWILFGRDTSREEKNMYDDLKNDEVNLLNTYRILEKQDQEEIIDYIDFKLKRR</sequence>
<protein>
    <submittedName>
        <fullName evidence="2">Uncharacterized protein</fullName>
    </submittedName>
</protein>
<evidence type="ECO:0000313" key="3">
    <source>
        <dbReference type="Proteomes" id="UP000275368"/>
    </source>
</evidence>
<dbReference type="SMART" id="SM00530">
    <property type="entry name" value="HTH_XRE"/>
    <property type="match status" value="1"/>
</dbReference>
<reference evidence="2 3" key="1">
    <citation type="submission" date="2018-11" db="EMBL/GenBank/DDBJ databases">
        <title>Complete genome sequence of Paenibacillus baekrokdamisoli strain KCTC 33723.</title>
        <authorList>
            <person name="Kang S.W."/>
            <person name="Lee K.C."/>
            <person name="Kim K.K."/>
            <person name="Kim J.S."/>
            <person name="Kim D.S."/>
            <person name="Ko S.H."/>
            <person name="Yang S.H."/>
            <person name="Lee J.S."/>
        </authorList>
    </citation>
    <scope>NUCLEOTIDE SEQUENCE [LARGE SCALE GENOMIC DNA]</scope>
    <source>
        <strain evidence="2 3">KCTC 33723</strain>
    </source>
</reference>
<dbReference type="EMBL" id="AP019308">
    <property type="protein sequence ID" value="BBH24056.1"/>
    <property type="molecule type" value="Genomic_DNA"/>
</dbReference>
<organism evidence="2 3">
    <name type="scientific">Paenibacillus baekrokdamisoli</name>
    <dbReference type="NCBI Taxonomy" id="1712516"/>
    <lineage>
        <taxon>Bacteria</taxon>
        <taxon>Bacillati</taxon>
        <taxon>Bacillota</taxon>
        <taxon>Bacilli</taxon>
        <taxon>Bacillales</taxon>
        <taxon>Paenibacillaceae</taxon>
        <taxon>Paenibacillus</taxon>
    </lineage>
</organism>
<accession>A0A3G9IZW6</accession>
<evidence type="ECO:0000313" key="2">
    <source>
        <dbReference type="EMBL" id="BBH24056.1"/>
    </source>
</evidence>
<dbReference type="PANTHER" id="PTHR46558">
    <property type="entry name" value="TRACRIPTIONAL REGULATORY PROTEIN-RELATED-RELATED"/>
    <property type="match status" value="1"/>
</dbReference>
<dbReference type="PROSITE" id="PS50943">
    <property type="entry name" value="HTH_CROC1"/>
    <property type="match status" value="1"/>
</dbReference>
<dbReference type="KEGG" id="pbk:Back11_54010"/>
<dbReference type="InterPro" id="IPR001387">
    <property type="entry name" value="Cro/C1-type_HTH"/>
</dbReference>
<dbReference type="Proteomes" id="UP000275368">
    <property type="component" value="Chromosome"/>
</dbReference>
<dbReference type="SUPFAM" id="SSF47413">
    <property type="entry name" value="lambda repressor-like DNA-binding domains"/>
    <property type="match status" value="1"/>
</dbReference>
<dbReference type="Pfam" id="PF01381">
    <property type="entry name" value="HTH_3"/>
    <property type="match status" value="1"/>
</dbReference>
<dbReference type="OrthoDB" id="2003870at2"/>
<dbReference type="GO" id="GO:0003677">
    <property type="term" value="F:DNA binding"/>
    <property type="evidence" value="ECO:0007669"/>
    <property type="project" value="UniProtKB-KW"/>
</dbReference>
<keyword evidence="3" id="KW-1185">Reference proteome</keyword>
<dbReference type="AlphaFoldDB" id="A0A3G9IZW6"/>
<proteinExistence type="predicted"/>
<dbReference type="PANTHER" id="PTHR46558:SF11">
    <property type="entry name" value="HTH-TYPE TRANSCRIPTIONAL REGULATOR XRE"/>
    <property type="match status" value="1"/>
</dbReference>
<dbReference type="Gene3D" id="1.10.260.40">
    <property type="entry name" value="lambda repressor-like DNA-binding domains"/>
    <property type="match status" value="1"/>
</dbReference>
<gene>
    <name evidence="2" type="ORF">Back11_54010</name>
</gene>
<name>A0A3G9IZW6_9BACL</name>
<dbReference type="CDD" id="cd00093">
    <property type="entry name" value="HTH_XRE"/>
    <property type="match status" value="1"/>
</dbReference>